<evidence type="ECO:0000313" key="1">
    <source>
        <dbReference type="EMBL" id="QDC24090.1"/>
    </source>
</evidence>
<reference evidence="1 2" key="1">
    <citation type="submission" date="2019-05" db="EMBL/GenBank/DDBJ databases">
        <title>Georgenia *** sp. nov., and Georgenia *** sp. nov., isolated from the intestinal contents of plateau pika (Ochotona curzoniae) in the Qinghai-Tibet plateau of China.</title>
        <authorList>
            <person name="Tian Z."/>
        </authorList>
    </citation>
    <scope>NUCLEOTIDE SEQUENCE [LARGE SCALE GENOMIC DNA]</scope>
    <source>
        <strain evidence="1 2">Z443</strain>
    </source>
</reference>
<accession>A0A5B8C207</accession>
<dbReference type="RefSeq" id="WP_139927534.1">
    <property type="nucleotide sequence ID" value="NZ_CP040915.1"/>
</dbReference>
<dbReference type="Proteomes" id="UP000314616">
    <property type="component" value="Chromosome"/>
</dbReference>
<gene>
    <name evidence="1" type="ORF">FE374_05105</name>
</gene>
<protein>
    <submittedName>
        <fullName evidence="1">Uncharacterized protein</fullName>
    </submittedName>
</protein>
<name>A0A5B8C207_9MICO</name>
<dbReference type="AlphaFoldDB" id="A0A5B8C207"/>
<dbReference type="KEGG" id="gyu:FE374_05105"/>
<organism evidence="1 2">
    <name type="scientific">Georgenia yuyongxinii</name>
    <dbReference type="NCBI Taxonomy" id="2589797"/>
    <lineage>
        <taxon>Bacteria</taxon>
        <taxon>Bacillati</taxon>
        <taxon>Actinomycetota</taxon>
        <taxon>Actinomycetes</taxon>
        <taxon>Micrococcales</taxon>
        <taxon>Bogoriellaceae</taxon>
        <taxon>Georgenia</taxon>
    </lineage>
</organism>
<proteinExistence type="predicted"/>
<dbReference type="EMBL" id="CP040915">
    <property type="protein sequence ID" value="QDC24090.1"/>
    <property type="molecule type" value="Genomic_DNA"/>
</dbReference>
<sequence>MATDGPILTASRTGTRRDALVALRDRLASALDETRSGRDLAALARRYVDTLADLAEIDGETPSPDTPLAQLRRERTARGAMVNDERSISDLTTRARYAARRRL</sequence>
<evidence type="ECO:0000313" key="2">
    <source>
        <dbReference type="Proteomes" id="UP000314616"/>
    </source>
</evidence>